<dbReference type="PANTHER" id="PTHR11566">
    <property type="entry name" value="DYNAMIN"/>
    <property type="match status" value="1"/>
</dbReference>
<keyword evidence="3" id="KW-1185">Reference proteome</keyword>
<dbReference type="AlphaFoldDB" id="A0A0D9XXM2"/>
<dbReference type="InterPro" id="IPR027417">
    <property type="entry name" value="P-loop_NTPase"/>
</dbReference>
<feature type="domain" description="Dynamin N-terminal" evidence="1">
    <location>
        <begin position="23"/>
        <end position="91"/>
    </location>
</feature>
<protein>
    <recommendedName>
        <fullName evidence="1">Dynamin N-terminal domain-containing protein</fullName>
    </recommendedName>
</protein>
<dbReference type="PROSITE" id="PS00410">
    <property type="entry name" value="G_DYNAMIN_1"/>
    <property type="match status" value="1"/>
</dbReference>
<dbReference type="InterPro" id="IPR022812">
    <property type="entry name" value="Dynamin"/>
</dbReference>
<dbReference type="HOGENOM" id="CLU_1734109_0_0_1"/>
<evidence type="ECO:0000313" key="2">
    <source>
        <dbReference type="EnsemblPlants" id="LPERR12G04880.1"/>
    </source>
</evidence>
<dbReference type="InterPro" id="IPR019762">
    <property type="entry name" value="Dynamin_GTPase_CS"/>
</dbReference>
<dbReference type="GO" id="GO:0016020">
    <property type="term" value="C:membrane"/>
    <property type="evidence" value="ECO:0007669"/>
    <property type="project" value="TreeGrafter"/>
</dbReference>
<proteinExistence type="predicted"/>
<dbReference type="GO" id="GO:0003924">
    <property type="term" value="F:GTPase activity"/>
    <property type="evidence" value="ECO:0007669"/>
    <property type="project" value="TreeGrafter"/>
</dbReference>
<accession>A0A0D9XXM2</accession>
<evidence type="ECO:0000313" key="3">
    <source>
        <dbReference type="Proteomes" id="UP000032180"/>
    </source>
</evidence>
<dbReference type="Pfam" id="PF00350">
    <property type="entry name" value="Dynamin_N"/>
    <property type="match status" value="1"/>
</dbReference>
<dbReference type="EnsemblPlants" id="LPERR12G04880.1">
    <property type="protein sequence ID" value="LPERR12G04880.1"/>
    <property type="gene ID" value="LPERR12G04880"/>
</dbReference>
<dbReference type="GO" id="GO:0005737">
    <property type="term" value="C:cytoplasm"/>
    <property type="evidence" value="ECO:0007669"/>
    <property type="project" value="TreeGrafter"/>
</dbReference>
<evidence type="ECO:0000259" key="1">
    <source>
        <dbReference type="Pfam" id="PF00350"/>
    </source>
</evidence>
<reference evidence="2 3" key="1">
    <citation type="submission" date="2012-08" db="EMBL/GenBank/DDBJ databases">
        <title>Oryza genome evolution.</title>
        <authorList>
            <person name="Wing R.A."/>
        </authorList>
    </citation>
    <scope>NUCLEOTIDE SEQUENCE</scope>
</reference>
<dbReference type="GO" id="GO:0005874">
    <property type="term" value="C:microtubule"/>
    <property type="evidence" value="ECO:0007669"/>
    <property type="project" value="TreeGrafter"/>
</dbReference>
<name>A0A0D9XXM2_9ORYZ</name>
<dbReference type="Gene3D" id="3.40.50.300">
    <property type="entry name" value="P-loop containing nucleotide triphosphate hydrolases"/>
    <property type="match status" value="1"/>
</dbReference>
<dbReference type="Proteomes" id="UP000032180">
    <property type="component" value="Chromosome 12"/>
</dbReference>
<dbReference type="STRING" id="77586.A0A0D9XXM2"/>
<dbReference type="PANTHER" id="PTHR11566:SF80">
    <property type="entry name" value="PHRAGMOPLASTIN DRP1C"/>
    <property type="match status" value="1"/>
</dbReference>
<sequence length="151" mass="17010">MAAAAKSGLGRSSLFVLRLWYLQRSGKLSVLESVVGRDFLPRGSGIVTRPLVLQLHKTDGKQEYAEFLHSPWKRFTDFSTSGSQASQASNSTEGWRPLKACHGAKDMWHYRGMRIDLVQPGTMQNRRVAGLVQWQINRLHLQRCKACGIVQ</sequence>
<dbReference type="InterPro" id="IPR045063">
    <property type="entry name" value="Dynamin_N"/>
</dbReference>
<dbReference type="SUPFAM" id="SSF52540">
    <property type="entry name" value="P-loop containing nucleoside triphosphate hydrolases"/>
    <property type="match status" value="1"/>
</dbReference>
<dbReference type="eggNOG" id="KOG0446">
    <property type="taxonomic scope" value="Eukaryota"/>
</dbReference>
<organism evidence="2 3">
    <name type="scientific">Leersia perrieri</name>
    <dbReference type="NCBI Taxonomy" id="77586"/>
    <lineage>
        <taxon>Eukaryota</taxon>
        <taxon>Viridiplantae</taxon>
        <taxon>Streptophyta</taxon>
        <taxon>Embryophyta</taxon>
        <taxon>Tracheophyta</taxon>
        <taxon>Spermatophyta</taxon>
        <taxon>Magnoliopsida</taxon>
        <taxon>Liliopsida</taxon>
        <taxon>Poales</taxon>
        <taxon>Poaceae</taxon>
        <taxon>BOP clade</taxon>
        <taxon>Oryzoideae</taxon>
        <taxon>Oryzeae</taxon>
        <taxon>Oryzinae</taxon>
        <taxon>Leersia</taxon>
    </lineage>
</organism>
<dbReference type="GO" id="GO:0008017">
    <property type="term" value="F:microtubule binding"/>
    <property type="evidence" value="ECO:0007669"/>
    <property type="project" value="TreeGrafter"/>
</dbReference>
<dbReference type="Gramene" id="LPERR12G04880.1">
    <property type="protein sequence ID" value="LPERR12G04880.1"/>
    <property type="gene ID" value="LPERR12G04880"/>
</dbReference>
<reference evidence="2" key="3">
    <citation type="submission" date="2015-04" db="UniProtKB">
        <authorList>
            <consortium name="EnsemblPlants"/>
        </authorList>
    </citation>
    <scope>IDENTIFICATION</scope>
</reference>
<reference evidence="3" key="2">
    <citation type="submission" date="2013-12" db="EMBL/GenBank/DDBJ databases">
        <authorList>
            <person name="Yu Y."/>
            <person name="Lee S."/>
            <person name="de Baynast K."/>
            <person name="Wissotski M."/>
            <person name="Liu L."/>
            <person name="Talag J."/>
            <person name="Goicoechea J."/>
            <person name="Angelova A."/>
            <person name="Jetty R."/>
            <person name="Kudrna D."/>
            <person name="Golser W."/>
            <person name="Rivera L."/>
            <person name="Zhang J."/>
            <person name="Wing R."/>
        </authorList>
    </citation>
    <scope>NUCLEOTIDE SEQUENCE</scope>
</reference>